<feature type="domain" description="MATH" evidence="3">
    <location>
        <begin position="27"/>
        <end position="152"/>
    </location>
</feature>
<evidence type="ECO:0000256" key="1">
    <source>
        <dbReference type="SAM" id="MobiDB-lite"/>
    </source>
</evidence>
<dbReference type="PROSITE" id="PS50144">
    <property type="entry name" value="MATH"/>
    <property type="match status" value="1"/>
</dbReference>
<dbReference type="InterPro" id="IPR000210">
    <property type="entry name" value="BTB/POZ_dom"/>
</dbReference>
<feature type="region of interest" description="Disordered" evidence="1">
    <location>
        <begin position="1"/>
        <end position="23"/>
    </location>
</feature>
<dbReference type="SMART" id="SM00225">
    <property type="entry name" value="BTB"/>
    <property type="match status" value="1"/>
</dbReference>
<feature type="domain" description="BTB" evidence="2">
    <location>
        <begin position="176"/>
        <end position="243"/>
    </location>
</feature>
<dbReference type="CDD" id="cd00121">
    <property type="entry name" value="MATH"/>
    <property type="match status" value="1"/>
</dbReference>
<dbReference type="Proteomes" id="UP001432322">
    <property type="component" value="Unassembled WGS sequence"/>
</dbReference>
<dbReference type="PROSITE" id="PS50097">
    <property type="entry name" value="BTB"/>
    <property type="match status" value="1"/>
</dbReference>
<evidence type="ECO:0000259" key="3">
    <source>
        <dbReference type="PROSITE" id="PS50144"/>
    </source>
</evidence>
<dbReference type="InterPro" id="IPR011333">
    <property type="entry name" value="SKP1/BTB/POZ_sf"/>
</dbReference>
<evidence type="ECO:0000313" key="5">
    <source>
        <dbReference type="Proteomes" id="UP001432322"/>
    </source>
</evidence>
<name>A0AAV5WD65_9BILA</name>
<accession>A0AAV5WD65</accession>
<dbReference type="AlphaFoldDB" id="A0AAV5WD65"/>
<comment type="caution">
    <text evidence="4">The sequence shown here is derived from an EMBL/GenBank/DDBJ whole genome shotgun (WGS) entry which is preliminary data.</text>
</comment>
<keyword evidence="5" id="KW-1185">Reference proteome</keyword>
<organism evidence="4 5">
    <name type="scientific">Pristionchus fissidentatus</name>
    <dbReference type="NCBI Taxonomy" id="1538716"/>
    <lineage>
        <taxon>Eukaryota</taxon>
        <taxon>Metazoa</taxon>
        <taxon>Ecdysozoa</taxon>
        <taxon>Nematoda</taxon>
        <taxon>Chromadorea</taxon>
        <taxon>Rhabditida</taxon>
        <taxon>Rhabditina</taxon>
        <taxon>Diplogasteromorpha</taxon>
        <taxon>Diplogasteroidea</taxon>
        <taxon>Neodiplogasteridae</taxon>
        <taxon>Pristionchus</taxon>
    </lineage>
</organism>
<protein>
    <recommendedName>
        <fullName evidence="6">BTB domain-containing protein</fullName>
    </recommendedName>
</protein>
<dbReference type="PANTHER" id="PTHR47022">
    <property type="entry name" value="BTB AND MATH DOMAIN-CONTAINING PROTEIN 36-RELATED"/>
    <property type="match status" value="1"/>
</dbReference>
<dbReference type="SUPFAM" id="SSF49599">
    <property type="entry name" value="TRAF domain-like"/>
    <property type="match status" value="1"/>
</dbReference>
<dbReference type="CDD" id="cd14733">
    <property type="entry name" value="BACK"/>
    <property type="match status" value="1"/>
</dbReference>
<evidence type="ECO:0000313" key="4">
    <source>
        <dbReference type="EMBL" id="GMT29615.1"/>
    </source>
</evidence>
<evidence type="ECO:0008006" key="6">
    <source>
        <dbReference type="Google" id="ProtNLM"/>
    </source>
</evidence>
<dbReference type="EMBL" id="BTSY01000005">
    <property type="protein sequence ID" value="GMT29615.1"/>
    <property type="molecule type" value="Genomic_DNA"/>
</dbReference>
<feature type="compositionally biased region" description="Basic and acidic residues" evidence="1">
    <location>
        <begin position="14"/>
        <end position="23"/>
    </location>
</feature>
<dbReference type="InterPro" id="IPR002083">
    <property type="entry name" value="MATH/TRAF_dom"/>
</dbReference>
<dbReference type="Gene3D" id="3.30.710.10">
    <property type="entry name" value="Potassium Channel Kv1.1, Chain A"/>
    <property type="match status" value="1"/>
</dbReference>
<dbReference type="InterPro" id="IPR008974">
    <property type="entry name" value="TRAF-like"/>
</dbReference>
<dbReference type="Pfam" id="PF22486">
    <property type="entry name" value="MATH_2"/>
    <property type="match status" value="1"/>
</dbReference>
<reference evidence="4" key="1">
    <citation type="submission" date="2023-10" db="EMBL/GenBank/DDBJ databases">
        <title>Genome assembly of Pristionchus species.</title>
        <authorList>
            <person name="Yoshida K."/>
            <person name="Sommer R.J."/>
        </authorList>
    </citation>
    <scope>NUCLEOTIDE SEQUENCE</scope>
    <source>
        <strain evidence="4">RS5133</strain>
    </source>
</reference>
<proteinExistence type="predicted"/>
<dbReference type="Pfam" id="PF00651">
    <property type="entry name" value="BTB"/>
    <property type="match status" value="1"/>
</dbReference>
<dbReference type="PANTHER" id="PTHR47022:SF1">
    <property type="entry name" value="BTB AND MATH DOMAIN-CONTAINING PROTEIN 36-RELATED"/>
    <property type="match status" value="1"/>
</dbReference>
<sequence length="336" mass="38371">MSEPSTSKPPPTPGERKRQHSPDHLADAVIKIQVKNATTFRGRTVESEKVEAGGFPWQLIATIERAASRIDYLSLQLECNNGNKSNMWSAEAKVRLVVVNQEDHANDDVHEQEKVTFNFESSLGEDILPWRRVLDPTKGFIKDDTVHIEAHITINRTNGGVRKMPLFDFSQPSELTDVCLIIQEKQVHVGKQYLAMCSPVFKTMFFGNYDEKTKTEIELHDVEHAEFLELLHTVYPSQSKVTAENVESLLSLADRFEITMVTNMAENFLMKEDSSFTKCQLLVLADRYRLVQLQDRCLTGIEKVQNIRALKDTDDWCKLSETAKVALLERILSFRE</sequence>
<gene>
    <name evidence="4" type="ORF">PFISCL1PPCAC_20912</name>
</gene>
<dbReference type="Gene3D" id="2.60.210.10">
    <property type="entry name" value="Apoptosis, Tumor Necrosis Factor Receptor Associated Protein 2, Chain A"/>
    <property type="match status" value="1"/>
</dbReference>
<dbReference type="CDD" id="cd18186">
    <property type="entry name" value="BTB_POZ_ZBTB_KLHL-like"/>
    <property type="match status" value="1"/>
</dbReference>
<evidence type="ECO:0000259" key="2">
    <source>
        <dbReference type="PROSITE" id="PS50097"/>
    </source>
</evidence>
<dbReference type="SUPFAM" id="SSF54695">
    <property type="entry name" value="POZ domain"/>
    <property type="match status" value="1"/>
</dbReference>